<keyword evidence="4" id="KW-0808">Transferase</keyword>
<dbReference type="InterPro" id="IPR028098">
    <property type="entry name" value="Glyco_trans_4-like_N"/>
</dbReference>
<evidence type="ECO:0000259" key="2">
    <source>
        <dbReference type="Pfam" id="PF00534"/>
    </source>
</evidence>
<feature type="domain" description="Glycosyltransferase subfamily 4-like N-terminal" evidence="3">
    <location>
        <begin position="16"/>
        <end position="180"/>
    </location>
</feature>
<dbReference type="InterPro" id="IPR050194">
    <property type="entry name" value="Glycosyltransferase_grp1"/>
</dbReference>
<organism evidence="4 5">
    <name type="scientific">Natrinema ejinorense</name>
    <dbReference type="NCBI Taxonomy" id="373386"/>
    <lineage>
        <taxon>Archaea</taxon>
        <taxon>Methanobacteriati</taxon>
        <taxon>Methanobacteriota</taxon>
        <taxon>Stenosarchaea group</taxon>
        <taxon>Halobacteria</taxon>
        <taxon>Halobacteriales</taxon>
        <taxon>Natrialbaceae</taxon>
        <taxon>Natrinema</taxon>
    </lineage>
</organism>
<dbReference type="PANTHER" id="PTHR45947:SF3">
    <property type="entry name" value="SULFOQUINOVOSYL TRANSFERASE SQD2"/>
    <property type="match status" value="1"/>
</dbReference>
<keyword evidence="5" id="KW-1185">Reference proteome</keyword>
<evidence type="ECO:0000313" key="5">
    <source>
        <dbReference type="Proteomes" id="UP000219689"/>
    </source>
</evidence>
<sequence length="388" mass="42827">MRIGIYHDAAGTRHSGGIAIFARRIAVELAEGHDVFLYTRDGDVPARLEQSAVSVVTAPRFDDVLPSVLDTLSPFGRQFHAKVAMATWGYYNGLVEHIDEHVDVLLTFQYLDDLMLSNVVDVPTVYEFHSFDQVGLGAKLRDRFSQTDSVLANSADTAKRVEAEFGYEVDDIVFPGVDLDVFQPDIDPAFSSSEPVVLFVGRLVESKGVFDLLEAVAGLDRSVELHLIGSGVEDRIRERCRKLGLAESVVFWGEVDHRDLPRYYAAADVFCLPSHAETFGMANIEAMACGLPVVTADLEGIRTYVDDGTSGFLVDVGDTESIATALERLLSDPQRRAEVGMHAREAIRPFSWRAQATRLEAFCADVVDDRSDDGREPESAVRPKTVQR</sequence>
<evidence type="ECO:0000313" key="4">
    <source>
        <dbReference type="EMBL" id="PCR89142.1"/>
    </source>
</evidence>
<comment type="caution">
    <text evidence="4">The sequence shown here is derived from an EMBL/GenBank/DDBJ whole genome shotgun (WGS) entry which is preliminary data.</text>
</comment>
<dbReference type="CDD" id="cd03801">
    <property type="entry name" value="GT4_PimA-like"/>
    <property type="match status" value="1"/>
</dbReference>
<dbReference type="OrthoDB" id="132546at2157"/>
<dbReference type="PANTHER" id="PTHR45947">
    <property type="entry name" value="SULFOQUINOVOSYL TRANSFERASE SQD2"/>
    <property type="match status" value="1"/>
</dbReference>
<dbReference type="Pfam" id="PF00534">
    <property type="entry name" value="Glycos_transf_1"/>
    <property type="match status" value="1"/>
</dbReference>
<name>A0A2A5QQQ0_9EURY</name>
<feature type="domain" description="Glycosyl transferase family 1" evidence="2">
    <location>
        <begin position="191"/>
        <end position="345"/>
    </location>
</feature>
<dbReference type="SUPFAM" id="SSF53756">
    <property type="entry name" value="UDP-Glycosyltransferase/glycogen phosphorylase"/>
    <property type="match status" value="1"/>
</dbReference>
<protein>
    <submittedName>
        <fullName evidence="4">Glycosyl transferase group 1</fullName>
    </submittedName>
</protein>
<accession>A0A2A5QQQ0</accession>
<gene>
    <name evidence="4" type="ORF">CP557_00475</name>
</gene>
<feature type="compositionally biased region" description="Basic and acidic residues" evidence="1">
    <location>
        <begin position="369"/>
        <end position="381"/>
    </location>
</feature>
<dbReference type="Pfam" id="PF13439">
    <property type="entry name" value="Glyco_transf_4"/>
    <property type="match status" value="1"/>
</dbReference>
<evidence type="ECO:0000256" key="1">
    <source>
        <dbReference type="SAM" id="MobiDB-lite"/>
    </source>
</evidence>
<dbReference type="Gene3D" id="3.40.50.2000">
    <property type="entry name" value="Glycogen Phosphorylase B"/>
    <property type="match status" value="2"/>
</dbReference>
<dbReference type="AlphaFoldDB" id="A0A2A5QQQ0"/>
<feature type="region of interest" description="Disordered" evidence="1">
    <location>
        <begin position="369"/>
        <end position="388"/>
    </location>
</feature>
<dbReference type="RefSeq" id="WP_097378093.1">
    <property type="nucleotide sequence ID" value="NZ_NXNI01000001.1"/>
</dbReference>
<reference evidence="4 5" key="1">
    <citation type="submission" date="2017-09" db="EMBL/GenBank/DDBJ databases">
        <title>Genome sequences of Natrinema ejinorence JCM 13890T.</title>
        <authorList>
            <person name="Roh S.W."/>
            <person name="Kim Y.B."/>
            <person name="Kim J.Y."/>
        </authorList>
    </citation>
    <scope>NUCLEOTIDE SEQUENCE [LARGE SCALE GENOMIC DNA]</scope>
    <source>
        <strain evidence="4 5">JCM 13890</strain>
    </source>
</reference>
<dbReference type="GO" id="GO:0016757">
    <property type="term" value="F:glycosyltransferase activity"/>
    <property type="evidence" value="ECO:0007669"/>
    <property type="project" value="InterPro"/>
</dbReference>
<dbReference type="InterPro" id="IPR001296">
    <property type="entry name" value="Glyco_trans_1"/>
</dbReference>
<proteinExistence type="predicted"/>
<evidence type="ECO:0000259" key="3">
    <source>
        <dbReference type="Pfam" id="PF13439"/>
    </source>
</evidence>
<dbReference type="Proteomes" id="UP000219689">
    <property type="component" value="Unassembled WGS sequence"/>
</dbReference>
<dbReference type="EMBL" id="NXNI01000001">
    <property type="protein sequence ID" value="PCR89142.1"/>
    <property type="molecule type" value="Genomic_DNA"/>
</dbReference>